<comment type="caution">
    <text evidence="2">The sequence shown here is derived from an EMBL/GenBank/DDBJ whole genome shotgun (WGS) entry which is preliminary data.</text>
</comment>
<dbReference type="RefSeq" id="WP_323261951.1">
    <property type="nucleotide sequence ID" value="NZ_JAYGIE010000074.1"/>
</dbReference>
<feature type="domain" description="PIN" evidence="1">
    <location>
        <begin position="5"/>
        <end position="119"/>
    </location>
</feature>
<dbReference type="PANTHER" id="PTHR36173:SF2">
    <property type="entry name" value="RIBONUCLEASE VAPC16"/>
    <property type="match status" value="1"/>
</dbReference>
<gene>
    <name evidence="2" type="ORF">VB774_12600</name>
</gene>
<dbReference type="CDD" id="cd09872">
    <property type="entry name" value="PIN_Sll0205-like"/>
    <property type="match status" value="1"/>
</dbReference>
<dbReference type="Proteomes" id="UP001301388">
    <property type="component" value="Unassembled WGS sequence"/>
</dbReference>
<keyword evidence="3" id="KW-1185">Reference proteome</keyword>
<accession>A0ABU5TJM3</accession>
<dbReference type="InterPro" id="IPR002716">
    <property type="entry name" value="PIN_dom"/>
</dbReference>
<name>A0ABU5TJM3_9CYAN</name>
<dbReference type="InterPro" id="IPR041705">
    <property type="entry name" value="PIN_Sll0205"/>
</dbReference>
<dbReference type="Pfam" id="PF01850">
    <property type="entry name" value="PIN"/>
    <property type="match status" value="1"/>
</dbReference>
<dbReference type="SUPFAM" id="SSF88723">
    <property type="entry name" value="PIN domain-like"/>
    <property type="match status" value="1"/>
</dbReference>
<reference evidence="2 3" key="1">
    <citation type="submission" date="2023-12" db="EMBL/GenBank/DDBJ databases">
        <title>Baltic Sea Cyanobacteria.</title>
        <authorList>
            <person name="Delbaje E."/>
            <person name="Fewer D.P."/>
            <person name="Shishido T.K."/>
        </authorList>
    </citation>
    <scope>NUCLEOTIDE SEQUENCE [LARGE SCALE GENOMIC DNA]</scope>
    <source>
        <strain evidence="2 3">UHCC 0370</strain>
    </source>
</reference>
<evidence type="ECO:0000313" key="3">
    <source>
        <dbReference type="Proteomes" id="UP001301388"/>
    </source>
</evidence>
<dbReference type="PANTHER" id="PTHR36173">
    <property type="entry name" value="RIBONUCLEASE VAPC16-RELATED"/>
    <property type="match status" value="1"/>
</dbReference>
<dbReference type="InterPro" id="IPR052919">
    <property type="entry name" value="TA_system_RNase"/>
</dbReference>
<dbReference type="InterPro" id="IPR029060">
    <property type="entry name" value="PIN-like_dom_sf"/>
</dbReference>
<proteinExistence type="predicted"/>
<sequence>MSSLLLDTHTFIWLSEDDQNLPIKLRTVIENTDHVLVSIVSFWEISIKLNIGKISLKDDFNSIETRFQATKFILLPISITDTIQLSQLPTHHKDPFDRILISQAINRDLPIASRDVAFDMYKVQRLWS</sequence>
<dbReference type="Gene3D" id="3.40.50.1010">
    <property type="entry name" value="5'-nuclease"/>
    <property type="match status" value="1"/>
</dbReference>
<protein>
    <submittedName>
        <fullName evidence="2">Type II toxin-antitoxin system VapC family toxin</fullName>
    </submittedName>
</protein>
<evidence type="ECO:0000313" key="2">
    <source>
        <dbReference type="EMBL" id="MEA5478460.1"/>
    </source>
</evidence>
<dbReference type="EMBL" id="JAYGIE010000074">
    <property type="protein sequence ID" value="MEA5478460.1"/>
    <property type="molecule type" value="Genomic_DNA"/>
</dbReference>
<evidence type="ECO:0000259" key="1">
    <source>
        <dbReference type="Pfam" id="PF01850"/>
    </source>
</evidence>
<organism evidence="2 3">
    <name type="scientific">Pseudanabaena galeata UHCC 0370</name>
    <dbReference type="NCBI Taxonomy" id="3110310"/>
    <lineage>
        <taxon>Bacteria</taxon>
        <taxon>Bacillati</taxon>
        <taxon>Cyanobacteriota</taxon>
        <taxon>Cyanophyceae</taxon>
        <taxon>Pseudanabaenales</taxon>
        <taxon>Pseudanabaenaceae</taxon>
        <taxon>Pseudanabaena</taxon>
    </lineage>
</organism>